<evidence type="ECO:0000256" key="4">
    <source>
        <dbReference type="ARBA" id="ARBA00022741"/>
    </source>
</evidence>
<feature type="domain" description="Protein kinase" evidence="7">
    <location>
        <begin position="1"/>
        <end position="162"/>
    </location>
</feature>
<dbReference type="SUPFAM" id="SSF56112">
    <property type="entry name" value="Protein kinase-like (PK-like)"/>
    <property type="match status" value="1"/>
</dbReference>
<evidence type="ECO:0000259" key="7">
    <source>
        <dbReference type="PROSITE" id="PS50011"/>
    </source>
</evidence>
<dbReference type="WBParaSite" id="maker-uti_cns_0047952-snap-gene-0.13-mRNA-1">
    <property type="protein sequence ID" value="maker-uti_cns_0047952-snap-gene-0.13-mRNA-1"/>
    <property type="gene ID" value="maker-uti_cns_0047952-snap-gene-0.13"/>
</dbReference>
<evidence type="ECO:0000256" key="5">
    <source>
        <dbReference type="ARBA" id="ARBA00022777"/>
    </source>
</evidence>
<accession>A0A1I8JIB5</accession>
<evidence type="ECO:0000313" key="9">
    <source>
        <dbReference type="WBParaSite" id="maker-uti_cns_0047952-snap-gene-0.13-mRNA-1"/>
    </source>
</evidence>
<evidence type="ECO:0000256" key="6">
    <source>
        <dbReference type="ARBA" id="ARBA00022840"/>
    </source>
</evidence>
<dbReference type="InterPro" id="IPR008271">
    <property type="entry name" value="Ser/Thr_kinase_AS"/>
</dbReference>
<sequence length="198" mass="21850">LFLFQLLRGLEFCHRRRILHRDLKPQNLLISAIGELKLADFGLARAQTVPSRSYSSEIVLLGGTRYSASLDMWAVGCIHAEMLSGAALFPGAHSAEDQLEEIFRVTGRPEQSAPDARVAHRLRQSAPRLQSVAHAEALALACLQLRPQRRLTAAAALRHAFFHSLPAELVCLDPAASIFSVPGVRLLPELHRVTLKLQ</sequence>
<dbReference type="InterPro" id="IPR000719">
    <property type="entry name" value="Prot_kinase_dom"/>
</dbReference>
<protein>
    <submittedName>
        <fullName evidence="9">Protein kinase domain-containing protein</fullName>
    </submittedName>
</protein>
<dbReference type="Proteomes" id="UP000095280">
    <property type="component" value="Unplaced"/>
</dbReference>
<keyword evidence="3" id="KW-0808">Transferase</keyword>
<dbReference type="AlphaFoldDB" id="A0A1I8JIB5"/>
<evidence type="ECO:0000256" key="1">
    <source>
        <dbReference type="ARBA" id="ARBA00006485"/>
    </source>
</evidence>
<name>A0A1I8JIB5_9PLAT</name>
<evidence type="ECO:0000256" key="3">
    <source>
        <dbReference type="ARBA" id="ARBA00022679"/>
    </source>
</evidence>
<keyword evidence="8" id="KW-1185">Reference proteome</keyword>
<dbReference type="InterPro" id="IPR050108">
    <property type="entry name" value="CDK"/>
</dbReference>
<comment type="similarity">
    <text evidence="1">Belongs to the protein kinase superfamily. CMGC Ser/Thr protein kinase family. CDC2/CDKX subfamily.</text>
</comment>
<evidence type="ECO:0000313" key="8">
    <source>
        <dbReference type="Proteomes" id="UP000095280"/>
    </source>
</evidence>
<dbReference type="FunFam" id="1.10.510.10:FF:000624">
    <property type="entry name" value="Mitogen-activated protein kinase"/>
    <property type="match status" value="1"/>
</dbReference>
<reference evidence="9" key="1">
    <citation type="submission" date="2016-11" db="UniProtKB">
        <authorList>
            <consortium name="WormBaseParasite"/>
        </authorList>
    </citation>
    <scope>IDENTIFICATION</scope>
</reference>
<dbReference type="GO" id="GO:0005737">
    <property type="term" value="C:cytoplasm"/>
    <property type="evidence" value="ECO:0007669"/>
    <property type="project" value="TreeGrafter"/>
</dbReference>
<evidence type="ECO:0000256" key="2">
    <source>
        <dbReference type="ARBA" id="ARBA00022527"/>
    </source>
</evidence>
<dbReference type="PANTHER" id="PTHR24056:SF246">
    <property type="entry name" value="ECDYSONE-INDUCED PROTEIN 63E, ISOFORM N"/>
    <property type="match status" value="1"/>
</dbReference>
<keyword evidence="4" id="KW-0547">Nucleotide-binding</keyword>
<dbReference type="PROSITE" id="PS00108">
    <property type="entry name" value="PROTEIN_KINASE_ST"/>
    <property type="match status" value="1"/>
</dbReference>
<dbReference type="PROSITE" id="PS50011">
    <property type="entry name" value="PROTEIN_KINASE_DOM"/>
    <property type="match status" value="1"/>
</dbReference>
<dbReference type="GO" id="GO:0004693">
    <property type="term" value="F:cyclin-dependent protein serine/threonine kinase activity"/>
    <property type="evidence" value="ECO:0007669"/>
    <property type="project" value="TreeGrafter"/>
</dbReference>
<dbReference type="Gene3D" id="1.10.510.10">
    <property type="entry name" value="Transferase(Phosphotransferase) domain 1"/>
    <property type="match status" value="1"/>
</dbReference>
<organism evidence="8 9">
    <name type="scientific">Macrostomum lignano</name>
    <dbReference type="NCBI Taxonomy" id="282301"/>
    <lineage>
        <taxon>Eukaryota</taxon>
        <taxon>Metazoa</taxon>
        <taxon>Spiralia</taxon>
        <taxon>Lophotrochozoa</taxon>
        <taxon>Platyhelminthes</taxon>
        <taxon>Rhabditophora</taxon>
        <taxon>Macrostomorpha</taxon>
        <taxon>Macrostomida</taxon>
        <taxon>Macrostomidae</taxon>
        <taxon>Macrostomum</taxon>
    </lineage>
</organism>
<keyword evidence="2" id="KW-0723">Serine/threonine-protein kinase</keyword>
<keyword evidence="5" id="KW-0418">Kinase</keyword>
<dbReference type="SMART" id="SM00220">
    <property type="entry name" value="S_TKc"/>
    <property type="match status" value="1"/>
</dbReference>
<keyword evidence="6" id="KW-0067">ATP-binding</keyword>
<dbReference type="GO" id="GO:0005634">
    <property type="term" value="C:nucleus"/>
    <property type="evidence" value="ECO:0007669"/>
    <property type="project" value="TreeGrafter"/>
</dbReference>
<dbReference type="GO" id="GO:0005524">
    <property type="term" value="F:ATP binding"/>
    <property type="evidence" value="ECO:0007669"/>
    <property type="project" value="UniProtKB-KW"/>
</dbReference>
<dbReference type="Pfam" id="PF00069">
    <property type="entry name" value="Pkinase"/>
    <property type="match status" value="1"/>
</dbReference>
<dbReference type="InterPro" id="IPR011009">
    <property type="entry name" value="Kinase-like_dom_sf"/>
</dbReference>
<proteinExistence type="inferred from homology"/>
<dbReference type="PANTHER" id="PTHR24056">
    <property type="entry name" value="CELL DIVISION PROTEIN KINASE"/>
    <property type="match status" value="1"/>
</dbReference>